<dbReference type="OrthoDB" id="582835at2"/>
<dbReference type="SUPFAM" id="SSF54427">
    <property type="entry name" value="NTF2-like"/>
    <property type="match status" value="1"/>
</dbReference>
<feature type="domain" description="SnoaL-like" evidence="1">
    <location>
        <begin position="8"/>
        <end position="117"/>
    </location>
</feature>
<evidence type="ECO:0000313" key="3">
    <source>
        <dbReference type="Proteomes" id="UP000323994"/>
    </source>
</evidence>
<dbReference type="EMBL" id="VBSN01000024">
    <property type="protein sequence ID" value="KAA6441054.1"/>
    <property type="molecule type" value="Genomic_DNA"/>
</dbReference>
<accession>A0A5M8R250</accession>
<protein>
    <submittedName>
        <fullName evidence="2">Isopropylmalate/homocitrate/citramalate synthase</fullName>
    </submittedName>
</protein>
<reference evidence="2 3" key="1">
    <citation type="submission" date="2019-05" db="EMBL/GenBank/DDBJ databases">
        <authorList>
            <person name="Qu J.-H."/>
        </authorList>
    </citation>
    <scope>NUCLEOTIDE SEQUENCE [LARGE SCALE GENOMIC DNA]</scope>
    <source>
        <strain evidence="2 3">NS28</strain>
    </source>
</reference>
<evidence type="ECO:0000259" key="1">
    <source>
        <dbReference type="Pfam" id="PF12680"/>
    </source>
</evidence>
<sequence>MSSLEIAKQYYTSFNQKNWDGMLALLHPEVRHEANQGDVRIGIEKFTGFLQKMDESYEENLTDMVFFTEPTDSRIAVEFTVNGIYKKGEEGLPEAYGQTYVLPAAAFLELKEGKISRVTTYYNLPLWIELVSKPKND</sequence>
<dbReference type="Proteomes" id="UP000323994">
    <property type="component" value="Unassembled WGS sequence"/>
</dbReference>
<dbReference type="Pfam" id="PF12680">
    <property type="entry name" value="SnoaL_2"/>
    <property type="match status" value="1"/>
</dbReference>
<dbReference type="RefSeq" id="WP_139010895.1">
    <property type="nucleotide sequence ID" value="NZ_VBSN01000024.1"/>
</dbReference>
<dbReference type="InterPro" id="IPR032710">
    <property type="entry name" value="NTF2-like_dom_sf"/>
</dbReference>
<dbReference type="InterPro" id="IPR037401">
    <property type="entry name" value="SnoaL-like"/>
</dbReference>
<dbReference type="Gene3D" id="3.10.450.50">
    <property type="match status" value="1"/>
</dbReference>
<gene>
    <name evidence="2" type="ORF">FEM33_04420</name>
</gene>
<comment type="caution">
    <text evidence="2">The sequence shown here is derived from an EMBL/GenBank/DDBJ whole genome shotgun (WGS) entry which is preliminary data.</text>
</comment>
<organism evidence="2 3">
    <name type="scientific">Dyadobacter flavalbus</name>
    <dbReference type="NCBI Taxonomy" id="2579942"/>
    <lineage>
        <taxon>Bacteria</taxon>
        <taxon>Pseudomonadati</taxon>
        <taxon>Bacteroidota</taxon>
        <taxon>Cytophagia</taxon>
        <taxon>Cytophagales</taxon>
        <taxon>Spirosomataceae</taxon>
        <taxon>Dyadobacter</taxon>
    </lineage>
</organism>
<dbReference type="AlphaFoldDB" id="A0A5M8R250"/>
<proteinExistence type="predicted"/>
<keyword evidence="3" id="KW-1185">Reference proteome</keyword>
<evidence type="ECO:0000313" key="2">
    <source>
        <dbReference type="EMBL" id="KAA6441054.1"/>
    </source>
</evidence>
<name>A0A5M8R250_9BACT</name>